<comment type="caution">
    <text evidence="2">The sequence shown here is derived from an EMBL/GenBank/DDBJ whole genome shotgun (WGS) entry which is preliminary data.</text>
</comment>
<dbReference type="eggNOG" id="ENOG5032MFT">
    <property type="taxonomic scope" value="Bacteria"/>
</dbReference>
<accession>T1D0F0</accession>
<protein>
    <recommendedName>
        <fullName evidence="1">Phage-Barnase-EndoU-ColicinE5/D-RelE-like nuclease domain-containing protein</fullName>
    </recommendedName>
</protein>
<dbReference type="EMBL" id="BASD01000026">
    <property type="protein sequence ID" value="GAD19670.1"/>
    <property type="molecule type" value="Genomic_DNA"/>
</dbReference>
<keyword evidence="3" id="KW-1185">Reference proteome</keyword>
<evidence type="ECO:0000313" key="2">
    <source>
        <dbReference type="EMBL" id="GAD19670.1"/>
    </source>
</evidence>
<sequence>MSPLAEFGENYPQFYHKGAQAVEHLLKTKSGQVVGAYEKQGLGDIDLVWGNKDFGLEHIIAKHEGDFKDLSQELSEIIAKGEVKQDNNVLSIIYHKDGETYRLGLSKGFRGEGENKWIITAYKVDKSPAPDFLPSKQIAKDDGTNLRPNDLVDNSTTKIFDMSQTSIDSLEDFKKWSEFVGVRFGDEAQAKEAHQFILANKHLIECD</sequence>
<name>T1D0F0_9HELI</name>
<proteinExistence type="predicted"/>
<dbReference type="AlphaFoldDB" id="T1D0F0"/>
<dbReference type="InterPro" id="IPR041092">
    <property type="entry name" value="PBECR1"/>
</dbReference>
<evidence type="ECO:0000313" key="3">
    <source>
        <dbReference type="Proteomes" id="UP000018143"/>
    </source>
</evidence>
<organism evidence="2 3">
    <name type="scientific">Helicobacter fennelliae MRY12-0050</name>
    <dbReference type="NCBI Taxonomy" id="1325130"/>
    <lineage>
        <taxon>Bacteria</taxon>
        <taxon>Pseudomonadati</taxon>
        <taxon>Campylobacterota</taxon>
        <taxon>Epsilonproteobacteria</taxon>
        <taxon>Campylobacterales</taxon>
        <taxon>Helicobacteraceae</taxon>
        <taxon>Helicobacter</taxon>
    </lineage>
</organism>
<evidence type="ECO:0000259" key="1">
    <source>
        <dbReference type="Pfam" id="PF18809"/>
    </source>
</evidence>
<feature type="domain" description="Phage-Barnase-EndoU-ColicinE5/D-RelE-like nuclease" evidence="1">
    <location>
        <begin position="36"/>
        <end position="127"/>
    </location>
</feature>
<reference evidence="2 3" key="1">
    <citation type="journal article" date="2013" name="Genome Announc.">
        <title>Draft Genome Sequence of Helicobacter fennelliae Strain MRY12-0050, Isolated from a Bacteremia Patient.</title>
        <authorList>
            <person name="Rimbara E."/>
            <person name="Matsui M."/>
            <person name="Mori S."/>
            <person name="Suzuki S."/>
            <person name="Suzuki M."/>
            <person name="Kim H."/>
            <person name="Sekizuka T."/>
            <person name="Kuroda M."/>
            <person name="Shibayama K."/>
        </authorList>
    </citation>
    <scope>NUCLEOTIDE SEQUENCE [LARGE SCALE GENOMIC DNA]</scope>
    <source>
        <strain evidence="2 3">MRY12-0050</strain>
    </source>
</reference>
<dbReference type="Proteomes" id="UP000018143">
    <property type="component" value="Unassembled WGS sequence"/>
</dbReference>
<gene>
    <name evidence="2" type="ORF">HFN_0910</name>
</gene>
<dbReference type="STRING" id="1325130.HFN_0910"/>
<dbReference type="Pfam" id="PF18809">
    <property type="entry name" value="PBECR1"/>
    <property type="match status" value="1"/>
</dbReference>